<accession>A0ABR2Y263</accession>
<evidence type="ECO:0000313" key="6">
    <source>
        <dbReference type="EMBL" id="KAK9780175.1"/>
    </source>
</evidence>
<sequence length="383" mass="41951">MRQPIVLAVCMAGALASRPFINEPDTGLLDAIGYDFPVGQLPDLDDMVGLPDFEWAARNYLPIVNYTYYRNGAGGEWSYRNNLEVYNRYRFKPRMMIDITNIKNTFQTTILGYNFSAPFYISPCAKAAMGHPAAELNLVKGAGAGGILYVPSRYSSLKMEEIAAGAQANQTLFAQLKLSNDDVANQKLLDRAEASGYKAIIWTIDAPGGSSRQRAQRFDVGADEDFTRQTWEDLAKYRNMTSLPIGIKGILTAADARLAVDHGVPLIILSNHGGRNLDGSPSPLEVALEIYENDPSIFQEAEILADGGVRYGTDALKLLSLGVKAVGVGRPFMFSNVYGQPGVEKVIKILKTEIAGDGANIGVADIKQITPDYVNWTPNYWYS</sequence>
<keyword evidence="4" id="KW-0732">Signal</keyword>
<dbReference type="Gene3D" id="3.20.20.70">
    <property type="entry name" value="Aldolase class I"/>
    <property type="match status" value="1"/>
</dbReference>
<dbReference type="PANTHER" id="PTHR10578">
    <property type="entry name" value="S -2-HYDROXY-ACID OXIDASE-RELATED"/>
    <property type="match status" value="1"/>
</dbReference>
<dbReference type="InterPro" id="IPR013785">
    <property type="entry name" value="Aldolase_TIM"/>
</dbReference>
<dbReference type="PROSITE" id="PS51349">
    <property type="entry name" value="FMN_HYDROXY_ACID_DH_2"/>
    <property type="match status" value="1"/>
</dbReference>
<evidence type="ECO:0000256" key="1">
    <source>
        <dbReference type="ARBA" id="ARBA00001917"/>
    </source>
</evidence>
<feature type="domain" description="FMN hydroxy acid dehydrogenase" evidence="5">
    <location>
        <begin position="42"/>
        <end position="379"/>
    </location>
</feature>
<comment type="similarity">
    <text evidence="3">Belongs to the FMN-dependent alpha-hydroxy acid dehydrogenase family.</text>
</comment>
<feature type="chain" id="PRO_5047523638" evidence="4">
    <location>
        <begin position="17"/>
        <end position="383"/>
    </location>
</feature>
<comment type="caution">
    <text evidence="6">The sequence shown here is derived from an EMBL/GenBank/DDBJ whole genome shotgun (WGS) entry which is preliminary data.</text>
</comment>
<dbReference type="PIRSF" id="PIRSF000138">
    <property type="entry name" value="Al-hdrx_acd_dh"/>
    <property type="match status" value="1"/>
</dbReference>
<organism evidence="6 7">
    <name type="scientific">Seiridium cardinale</name>
    <dbReference type="NCBI Taxonomy" id="138064"/>
    <lineage>
        <taxon>Eukaryota</taxon>
        <taxon>Fungi</taxon>
        <taxon>Dikarya</taxon>
        <taxon>Ascomycota</taxon>
        <taxon>Pezizomycotina</taxon>
        <taxon>Sordariomycetes</taxon>
        <taxon>Xylariomycetidae</taxon>
        <taxon>Amphisphaeriales</taxon>
        <taxon>Sporocadaceae</taxon>
        <taxon>Seiridium</taxon>
    </lineage>
</organism>
<evidence type="ECO:0000313" key="7">
    <source>
        <dbReference type="Proteomes" id="UP001465668"/>
    </source>
</evidence>
<dbReference type="PANTHER" id="PTHR10578:SF140">
    <property type="entry name" value="FMN HYDROXY ACID DEHYDROGENASE DOMAIN-CONTAINING PROTEIN"/>
    <property type="match status" value="1"/>
</dbReference>
<dbReference type="InterPro" id="IPR037396">
    <property type="entry name" value="FMN_HAD"/>
</dbReference>
<evidence type="ECO:0000256" key="2">
    <source>
        <dbReference type="ARBA" id="ARBA00023002"/>
    </source>
</evidence>
<reference evidence="6 7" key="1">
    <citation type="submission" date="2024-02" db="EMBL/GenBank/DDBJ databases">
        <title>First draft genome assembly of two strains of Seiridium cardinale.</title>
        <authorList>
            <person name="Emiliani G."/>
            <person name="Scali E."/>
        </authorList>
    </citation>
    <scope>NUCLEOTIDE SEQUENCE [LARGE SCALE GENOMIC DNA]</scope>
    <source>
        <strain evidence="6 7">BM-138-000479</strain>
    </source>
</reference>
<feature type="signal peptide" evidence="4">
    <location>
        <begin position="1"/>
        <end position="16"/>
    </location>
</feature>
<comment type="cofactor">
    <cofactor evidence="1">
        <name>FMN</name>
        <dbReference type="ChEBI" id="CHEBI:58210"/>
    </cofactor>
</comment>
<dbReference type="EMBL" id="JARVKM010000007">
    <property type="protein sequence ID" value="KAK9780175.1"/>
    <property type="molecule type" value="Genomic_DNA"/>
</dbReference>
<dbReference type="SUPFAM" id="SSF51395">
    <property type="entry name" value="FMN-linked oxidoreductases"/>
    <property type="match status" value="1"/>
</dbReference>
<dbReference type="InterPro" id="IPR000262">
    <property type="entry name" value="FMN-dep_DH"/>
</dbReference>
<evidence type="ECO:0000256" key="3">
    <source>
        <dbReference type="ARBA" id="ARBA00024042"/>
    </source>
</evidence>
<evidence type="ECO:0000256" key="4">
    <source>
        <dbReference type="SAM" id="SignalP"/>
    </source>
</evidence>
<evidence type="ECO:0000259" key="5">
    <source>
        <dbReference type="PROSITE" id="PS51349"/>
    </source>
</evidence>
<name>A0ABR2Y263_9PEZI</name>
<dbReference type="InterPro" id="IPR012133">
    <property type="entry name" value="Alpha-hydoxy_acid_DH_FMN"/>
</dbReference>
<dbReference type="Proteomes" id="UP001465668">
    <property type="component" value="Unassembled WGS sequence"/>
</dbReference>
<keyword evidence="2" id="KW-0560">Oxidoreductase</keyword>
<dbReference type="Pfam" id="PF01070">
    <property type="entry name" value="FMN_dh"/>
    <property type="match status" value="2"/>
</dbReference>
<proteinExistence type="inferred from homology"/>
<gene>
    <name evidence="6" type="ORF">SCAR479_02812</name>
</gene>
<keyword evidence="7" id="KW-1185">Reference proteome</keyword>
<protein>
    <submittedName>
        <fullName evidence="6">FMN-dependent dehydrogenase</fullName>
    </submittedName>
</protein>